<organism evidence="1 2">
    <name type="scientific">Xanthocytophaga agilis</name>
    <dbReference type="NCBI Taxonomy" id="3048010"/>
    <lineage>
        <taxon>Bacteria</taxon>
        <taxon>Pseudomonadati</taxon>
        <taxon>Bacteroidota</taxon>
        <taxon>Cytophagia</taxon>
        <taxon>Cytophagales</taxon>
        <taxon>Rhodocytophagaceae</taxon>
        <taxon>Xanthocytophaga</taxon>
    </lineage>
</organism>
<protein>
    <submittedName>
        <fullName evidence="1">Uncharacterized protein</fullName>
    </submittedName>
</protein>
<comment type="caution">
    <text evidence="1">The sequence shown here is derived from an EMBL/GenBank/DDBJ whole genome shotgun (WGS) entry which is preliminary data.</text>
</comment>
<keyword evidence="2" id="KW-1185">Reference proteome</keyword>
<gene>
    <name evidence="1" type="ORF">QNI22_04300</name>
</gene>
<evidence type="ECO:0000313" key="1">
    <source>
        <dbReference type="EMBL" id="MDJ1499848.1"/>
    </source>
</evidence>
<sequence>MDVQFKLYNTIGQPTWKIEQYQQTVKSQYKQPLHEIQELLYQQGETNTQISISIEIDIKNERVFPPIITIGDGTEEQTMKYQSLKKKIVRLLPE</sequence>
<dbReference type="RefSeq" id="WP_314509395.1">
    <property type="nucleotide sequence ID" value="NZ_JASJOU010000001.1"/>
</dbReference>
<proteinExistence type="predicted"/>
<reference evidence="1" key="1">
    <citation type="submission" date="2023-05" db="EMBL/GenBank/DDBJ databases">
        <authorList>
            <person name="Zhang X."/>
        </authorList>
    </citation>
    <scope>NUCLEOTIDE SEQUENCE</scope>
    <source>
        <strain evidence="1">BD1B2-1</strain>
    </source>
</reference>
<dbReference type="Proteomes" id="UP001232063">
    <property type="component" value="Unassembled WGS sequence"/>
</dbReference>
<dbReference type="AlphaFoldDB" id="A0AAE3UES1"/>
<name>A0AAE3UES1_9BACT</name>
<accession>A0AAE3UES1</accession>
<evidence type="ECO:0000313" key="2">
    <source>
        <dbReference type="Proteomes" id="UP001232063"/>
    </source>
</evidence>
<dbReference type="EMBL" id="JASJOU010000001">
    <property type="protein sequence ID" value="MDJ1499848.1"/>
    <property type="molecule type" value="Genomic_DNA"/>
</dbReference>